<accession>Q56W76</accession>
<evidence type="ECO:0008006" key="3">
    <source>
        <dbReference type="Google" id="ProtNLM"/>
    </source>
</evidence>
<dbReference type="AlphaFoldDB" id="Q56W76"/>
<keyword evidence="1" id="KW-1133">Transmembrane helix</keyword>
<proteinExistence type="evidence at transcript level"/>
<organism evidence="2">
    <name type="scientific">Arabidopsis thaliana</name>
    <name type="common">Mouse-ear cress</name>
    <dbReference type="NCBI Taxonomy" id="3702"/>
    <lineage>
        <taxon>Eukaryota</taxon>
        <taxon>Viridiplantae</taxon>
        <taxon>Streptophyta</taxon>
        <taxon>Embryophyta</taxon>
        <taxon>Tracheophyta</taxon>
        <taxon>Spermatophyta</taxon>
        <taxon>Magnoliopsida</taxon>
        <taxon>eudicotyledons</taxon>
        <taxon>Gunneridae</taxon>
        <taxon>Pentapetalae</taxon>
        <taxon>rosids</taxon>
        <taxon>malvids</taxon>
        <taxon>Brassicales</taxon>
        <taxon>Brassicaceae</taxon>
        <taxon>Camelineae</taxon>
        <taxon>Arabidopsis</taxon>
    </lineage>
</organism>
<dbReference type="EMBL" id="AK222171">
    <property type="protein sequence ID" value="BAD95290.1"/>
    <property type="molecule type" value="mRNA"/>
</dbReference>
<protein>
    <recommendedName>
        <fullName evidence="3">Transmembrane protein</fullName>
    </recommendedName>
</protein>
<feature type="transmembrane region" description="Helical" evidence="1">
    <location>
        <begin position="20"/>
        <end position="39"/>
    </location>
</feature>
<reference evidence="2" key="1">
    <citation type="submission" date="2005-03" db="EMBL/GenBank/DDBJ databases">
        <title>Large-scale analysis of RIKEN Arabidopsis full-length (RAFL) cDNAs.</title>
        <authorList>
            <person name="Totoki Y."/>
            <person name="Seki M."/>
            <person name="Ishida J."/>
            <person name="Nakajima M."/>
            <person name="Enju A."/>
            <person name="Kamiya A."/>
            <person name="Narusaka M."/>
            <person name="Shin-i T."/>
            <person name="Nakagawa M."/>
            <person name="Sakamoto N."/>
            <person name="Oishi K."/>
            <person name="Kohara Y."/>
            <person name="Kobayashi M."/>
            <person name="Toyoda A."/>
            <person name="Sakaki Y."/>
            <person name="Sakurai T."/>
            <person name="Iida K."/>
            <person name="Akiyama K."/>
            <person name="Satou M."/>
            <person name="Toyoda T."/>
            <person name="Konagaya A."/>
            <person name="Carninci P."/>
            <person name="Kawai J."/>
            <person name="Hayashizaki Y."/>
            <person name="Shinozaki K."/>
        </authorList>
    </citation>
    <scope>NUCLEOTIDE SEQUENCE</scope>
</reference>
<keyword evidence="1" id="KW-0812">Transmembrane</keyword>
<evidence type="ECO:0000313" key="2">
    <source>
        <dbReference type="EMBL" id="BAD95290.1"/>
    </source>
</evidence>
<name>Q56W76_ARATH</name>
<evidence type="ECO:0000256" key="1">
    <source>
        <dbReference type="SAM" id="Phobius"/>
    </source>
</evidence>
<sequence length="59" mass="6768">MMVVVFLAGLDNRNEARLPLVGVFVATSFWFLLSAHKVFDKMSKRKTDWIDAKLLLAKE</sequence>
<keyword evidence="1" id="KW-0472">Membrane</keyword>